<dbReference type="PROSITE" id="PS51044">
    <property type="entry name" value="ZF_SP_RING"/>
    <property type="match status" value="1"/>
</dbReference>
<keyword evidence="9" id="KW-0862">Zinc</keyword>
<evidence type="ECO:0000256" key="2">
    <source>
        <dbReference type="ARBA" id="ARBA00004718"/>
    </source>
</evidence>
<evidence type="ECO:0000256" key="6">
    <source>
        <dbReference type="ARBA" id="ARBA00022723"/>
    </source>
</evidence>
<dbReference type="PANTHER" id="PTHR21330">
    <property type="entry name" value="E3 SUMO-PROTEIN LIGASE NSE2"/>
    <property type="match status" value="1"/>
</dbReference>
<dbReference type="OrthoDB" id="26899at2759"/>
<dbReference type="PANTHER" id="PTHR21330:SF1">
    <property type="entry name" value="E3 SUMO-PROTEIN LIGASE NSE2"/>
    <property type="match status" value="1"/>
</dbReference>
<dbReference type="InterPro" id="IPR013083">
    <property type="entry name" value="Znf_RING/FYVE/PHD"/>
</dbReference>
<keyword evidence="8" id="KW-0833">Ubl conjugation pathway</keyword>
<dbReference type="CDD" id="cd16651">
    <property type="entry name" value="SPL-RING_NSE2"/>
    <property type="match status" value="1"/>
</dbReference>
<dbReference type="GO" id="GO:0030915">
    <property type="term" value="C:Smc5-Smc6 complex"/>
    <property type="evidence" value="ECO:0007669"/>
    <property type="project" value="InterPro"/>
</dbReference>
<dbReference type="GO" id="GO:0005634">
    <property type="term" value="C:nucleus"/>
    <property type="evidence" value="ECO:0007669"/>
    <property type="project" value="UniProtKB-SubCell"/>
</dbReference>
<keyword evidence="5" id="KW-0808">Transferase</keyword>
<evidence type="ECO:0000313" key="15">
    <source>
        <dbReference type="EMBL" id="JAI49243.1"/>
    </source>
</evidence>
<evidence type="ECO:0000256" key="10">
    <source>
        <dbReference type="ARBA" id="ARBA00023242"/>
    </source>
</evidence>
<keyword evidence="7 13" id="KW-0863">Zinc-finger</keyword>
<feature type="domain" description="SP-RING-type" evidence="14">
    <location>
        <begin position="122"/>
        <end position="209"/>
    </location>
</feature>
<keyword evidence="6" id="KW-0479">Metal-binding</keyword>
<evidence type="ECO:0000256" key="7">
    <source>
        <dbReference type="ARBA" id="ARBA00022771"/>
    </source>
</evidence>
<dbReference type="Gene3D" id="3.30.40.10">
    <property type="entry name" value="Zinc/RING finger domain, C3HC4 (zinc finger)"/>
    <property type="match status" value="1"/>
</dbReference>
<evidence type="ECO:0000256" key="11">
    <source>
        <dbReference type="ARBA" id="ARBA00031731"/>
    </source>
</evidence>
<evidence type="ECO:0000256" key="5">
    <source>
        <dbReference type="ARBA" id="ARBA00022679"/>
    </source>
</evidence>
<protein>
    <recommendedName>
        <fullName evidence="4">E3 SUMO-protein ligase NSE2</fullName>
    </recommendedName>
    <alternativeName>
        <fullName evidence="11">E3 SUMO-protein transferase NSE2</fullName>
    </alternativeName>
    <alternativeName>
        <fullName evidence="12">Non-structural maintenance of chromosomes element 2 homolog</fullName>
    </alternativeName>
</protein>
<reference evidence="15" key="1">
    <citation type="submission" date="2015-06" db="EMBL/GenBank/DDBJ databases">
        <authorList>
            <person name="Hoefler B.C."/>
            <person name="Straight P.D."/>
        </authorList>
    </citation>
    <scope>NUCLEOTIDE SEQUENCE</scope>
</reference>
<evidence type="ECO:0000256" key="12">
    <source>
        <dbReference type="ARBA" id="ARBA00032533"/>
    </source>
</evidence>
<keyword evidence="10" id="KW-0539">Nucleus</keyword>
<dbReference type="GO" id="GO:0000724">
    <property type="term" value="P:double-strand break repair via homologous recombination"/>
    <property type="evidence" value="ECO:0007669"/>
    <property type="project" value="InterPro"/>
</dbReference>
<evidence type="ECO:0000256" key="8">
    <source>
        <dbReference type="ARBA" id="ARBA00022786"/>
    </source>
</evidence>
<comment type="pathway">
    <text evidence="2">Protein modification; protein sumoylation.</text>
</comment>
<evidence type="ECO:0000256" key="3">
    <source>
        <dbReference type="ARBA" id="ARBA00008212"/>
    </source>
</evidence>
<gene>
    <name evidence="15" type="primary">nsmce2_0</name>
    <name evidence="15" type="ORF">c0_g1_i1</name>
</gene>
<dbReference type="AlphaFoldDB" id="A0A0K8WDM2"/>
<dbReference type="GO" id="GO:0016874">
    <property type="term" value="F:ligase activity"/>
    <property type="evidence" value="ECO:0007669"/>
    <property type="project" value="UniProtKB-KW"/>
</dbReference>
<dbReference type="GO" id="GO:0061665">
    <property type="term" value="F:SUMO ligase activity"/>
    <property type="evidence" value="ECO:0007669"/>
    <property type="project" value="TreeGrafter"/>
</dbReference>
<proteinExistence type="inferred from homology"/>
<dbReference type="SUPFAM" id="SSF57850">
    <property type="entry name" value="RING/U-box"/>
    <property type="match status" value="1"/>
</dbReference>
<name>A0A0K8WDM2_BACLA</name>
<organism evidence="15">
    <name type="scientific">Bactrocera latifrons</name>
    <name type="common">Malaysian fruit fly</name>
    <name type="synonym">Chaetodacus latifrons</name>
    <dbReference type="NCBI Taxonomy" id="174628"/>
    <lineage>
        <taxon>Eukaryota</taxon>
        <taxon>Metazoa</taxon>
        <taxon>Ecdysozoa</taxon>
        <taxon>Arthropoda</taxon>
        <taxon>Hexapoda</taxon>
        <taxon>Insecta</taxon>
        <taxon>Pterygota</taxon>
        <taxon>Neoptera</taxon>
        <taxon>Endopterygota</taxon>
        <taxon>Diptera</taxon>
        <taxon>Brachycera</taxon>
        <taxon>Muscomorpha</taxon>
        <taxon>Tephritoidea</taxon>
        <taxon>Tephritidae</taxon>
        <taxon>Bactrocera</taxon>
        <taxon>Bactrocera</taxon>
    </lineage>
</organism>
<dbReference type="UniPathway" id="UPA00886"/>
<dbReference type="InterPro" id="IPR026846">
    <property type="entry name" value="Nse2(Mms21)"/>
</dbReference>
<evidence type="ECO:0000256" key="4">
    <source>
        <dbReference type="ARBA" id="ARBA00020923"/>
    </source>
</evidence>
<evidence type="ECO:0000259" key="14">
    <source>
        <dbReference type="PROSITE" id="PS51044"/>
    </source>
</evidence>
<dbReference type="EMBL" id="GDHF01003071">
    <property type="protein sequence ID" value="JAI49243.1"/>
    <property type="molecule type" value="Transcribed_RNA"/>
</dbReference>
<evidence type="ECO:0000256" key="13">
    <source>
        <dbReference type="PROSITE-ProRule" id="PRU00452"/>
    </source>
</evidence>
<comment type="similarity">
    <text evidence="3">Belongs to the NSE2 family.</text>
</comment>
<dbReference type="GO" id="GO:0008270">
    <property type="term" value="F:zinc ion binding"/>
    <property type="evidence" value="ECO:0007669"/>
    <property type="project" value="UniProtKB-KW"/>
</dbReference>
<accession>A0A0K8WDM2</accession>
<dbReference type="Pfam" id="PF11789">
    <property type="entry name" value="zf-Nse"/>
    <property type="match status" value="1"/>
</dbReference>
<dbReference type="InterPro" id="IPR004181">
    <property type="entry name" value="Znf_MIZ"/>
</dbReference>
<comment type="subcellular location">
    <subcellularLocation>
        <location evidence="1">Nucleus</location>
    </subcellularLocation>
</comment>
<evidence type="ECO:0000256" key="1">
    <source>
        <dbReference type="ARBA" id="ARBA00004123"/>
    </source>
</evidence>
<dbReference type="GO" id="GO:0016925">
    <property type="term" value="P:protein sumoylation"/>
    <property type="evidence" value="ECO:0007669"/>
    <property type="project" value="UniProtKB-UniPathway"/>
</dbReference>
<evidence type="ECO:0000256" key="9">
    <source>
        <dbReference type="ARBA" id="ARBA00022833"/>
    </source>
</evidence>
<sequence>MSDFLQSELEKAEQCLLETYELAESYGDNVYFAEEKDKSKYLQLMEQLCQIREDAIRNEDALKVAMEERTIADFESAFHGTIGRAGKKFQAKKTREYKAFSDRLEDISRSARGDTLPPTTKRDGALIEMDMQVNINDPITKKRMVDPVKNTICGHIYERSSIQDAIQIKPTLRCPVAGCGNKQYINMAHLKTDNALKLHLQRIAERENHNDSDTDV</sequence>
<keyword evidence="15" id="KW-0436">Ligase</keyword>